<dbReference type="eggNOG" id="COG3129">
    <property type="taxonomic scope" value="Bacteria"/>
</dbReference>
<evidence type="ECO:0000256" key="2">
    <source>
        <dbReference type="ARBA" id="ARBA00022679"/>
    </source>
</evidence>
<keyword evidence="2" id="KW-0808">Transferase</keyword>
<dbReference type="InterPro" id="IPR010286">
    <property type="entry name" value="METTL16/RlmF"/>
</dbReference>
<evidence type="ECO:0000313" key="3">
    <source>
        <dbReference type="EMBL" id="BAE74194.1"/>
    </source>
</evidence>
<dbReference type="Gene3D" id="3.40.50.150">
    <property type="entry name" value="Vaccinia Virus protein VP39"/>
    <property type="match status" value="1"/>
</dbReference>
<dbReference type="GO" id="GO:0052907">
    <property type="term" value="F:23S rRNA (adenine(1618)-N(6))-methyltransferase activity"/>
    <property type="evidence" value="ECO:0007669"/>
    <property type="project" value="TreeGrafter"/>
</dbReference>
<dbReference type="Pfam" id="PF05971">
    <property type="entry name" value="Methyltransf_10"/>
    <property type="match status" value="1"/>
</dbReference>
<dbReference type="SUPFAM" id="SSF53335">
    <property type="entry name" value="S-adenosyl-L-methionine-dependent methyltransferases"/>
    <property type="match status" value="1"/>
</dbReference>
<proteinExistence type="predicted"/>
<dbReference type="InterPro" id="IPR029063">
    <property type="entry name" value="SAM-dependent_MTases_sf"/>
</dbReference>
<gene>
    <name evidence="3" type="ordered locus">SG0919</name>
</gene>
<dbReference type="HOGENOM" id="CLU_1234337_0_0_6"/>
<evidence type="ECO:0000313" key="4">
    <source>
        <dbReference type="Proteomes" id="UP000001932"/>
    </source>
</evidence>
<protein>
    <recommendedName>
        <fullName evidence="5">Ribosomal RNA large subunit methyltransferase F</fullName>
    </recommendedName>
</protein>
<dbReference type="STRING" id="343509.SG0919"/>
<sequence>MSSGSGPNAHLSFCVPRVRGMLRLSIARGWCERVSELLSPQWETDSALKRHECAVTKTFPPAAQKAALHPRNRHCGGYDFTVLAAACPPLAPFVRLTPAGTPSVDFASPAAVTQLNRTLLLHDYGLRHWDIPAGFLCPPVPGRPDYLHHLADLLASGNGGRIPRGRRVMLLDIGVGANCIYPIIGHHEYGWRFTGSDIDSPSLRWAQQIVDMNPSLAGALRLRR</sequence>
<keyword evidence="4" id="KW-1185">Reference proteome</keyword>
<reference evidence="3 4" key="1">
    <citation type="journal article" date="2006" name="Genome Res.">
        <title>Massive genome erosion and functional adaptations provide insights into the symbiotic lifestyle of Sodalis glossinidius in the tsetse host.</title>
        <authorList>
            <person name="Toh H."/>
            <person name="Weiss B.L."/>
            <person name="Perkin S.A.H."/>
            <person name="Yamashita A."/>
            <person name="Oshima K."/>
            <person name="Hattori M."/>
            <person name="Aksoy S."/>
        </authorList>
    </citation>
    <scope>NUCLEOTIDE SEQUENCE [LARGE SCALE GENOMIC DNA]</scope>
    <source>
        <strain evidence="4">morsitans</strain>
    </source>
</reference>
<organism evidence="3 4">
    <name type="scientific">Sodalis glossinidius (strain morsitans)</name>
    <dbReference type="NCBI Taxonomy" id="343509"/>
    <lineage>
        <taxon>Bacteria</taxon>
        <taxon>Pseudomonadati</taxon>
        <taxon>Pseudomonadota</taxon>
        <taxon>Gammaproteobacteria</taxon>
        <taxon>Enterobacterales</taxon>
        <taxon>Bruguierivoracaceae</taxon>
        <taxon>Sodalis</taxon>
    </lineage>
</organism>
<dbReference type="EMBL" id="AP008232">
    <property type="protein sequence ID" value="BAE74194.1"/>
    <property type="molecule type" value="Genomic_DNA"/>
</dbReference>
<dbReference type="AlphaFoldDB" id="Q2NUI1"/>
<evidence type="ECO:0008006" key="5">
    <source>
        <dbReference type="Google" id="ProtNLM"/>
    </source>
</evidence>
<dbReference type="PANTHER" id="PTHR13393">
    <property type="entry name" value="SAM-DEPENDENT METHYLTRANSFERASE"/>
    <property type="match status" value="1"/>
</dbReference>
<name>Q2NUI1_SODGM</name>
<dbReference type="KEGG" id="sgl:SG0919"/>
<dbReference type="Proteomes" id="UP000001932">
    <property type="component" value="Chromosome"/>
</dbReference>
<evidence type="ECO:0000256" key="1">
    <source>
        <dbReference type="ARBA" id="ARBA00022603"/>
    </source>
</evidence>
<dbReference type="GO" id="GO:0070475">
    <property type="term" value="P:rRNA base methylation"/>
    <property type="evidence" value="ECO:0007669"/>
    <property type="project" value="TreeGrafter"/>
</dbReference>
<dbReference type="PANTHER" id="PTHR13393:SF0">
    <property type="entry name" value="RNA N6-ADENOSINE-METHYLTRANSFERASE METTL16"/>
    <property type="match status" value="1"/>
</dbReference>
<keyword evidence="1" id="KW-0489">Methyltransferase</keyword>
<accession>Q2NUI1</accession>